<protein>
    <submittedName>
        <fullName evidence="1">Uncharacterized protein</fullName>
    </submittedName>
</protein>
<organism evidence="1 2">
    <name type="scientific">Pleurodeles waltl</name>
    <name type="common">Iberian ribbed newt</name>
    <dbReference type="NCBI Taxonomy" id="8319"/>
    <lineage>
        <taxon>Eukaryota</taxon>
        <taxon>Metazoa</taxon>
        <taxon>Chordata</taxon>
        <taxon>Craniata</taxon>
        <taxon>Vertebrata</taxon>
        <taxon>Euteleostomi</taxon>
        <taxon>Amphibia</taxon>
        <taxon>Batrachia</taxon>
        <taxon>Caudata</taxon>
        <taxon>Salamandroidea</taxon>
        <taxon>Salamandridae</taxon>
        <taxon>Pleurodelinae</taxon>
        <taxon>Pleurodeles</taxon>
    </lineage>
</organism>
<proteinExistence type="predicted"/>
<gene>
    <name evidence="1" type="ORF">NDU88_012043</name>
</gene>
<reference evidence="1" key="1">
    <citation type="journal article" date="2022" name="bioRxiv">
        <title>Sequencing and chromosome-scale assembly of the giantPleurodeles waltlgenome.</title>
        <authorList>
            <person name="Brown T."/>
            <person name="Elewa A."/>
            <person name="Iarovenko S."/>
            <person name="Subramanian E."/>
            <person name="Araus A.J."/>
            <person name="Petzold A."/>
            <person name="Susuki M."/>
            <person name="Suzuki K.-i.T."/>
            <person name="Hayashi T."/>
            <person name="Toyoda A."/>
            <person name="Oliveira C."/>
            <person name="Osipova E."/>
            <person name="Leigh N.D."/>
            <person name="Simon A."/>
            <person name="Yun M.H."/>
        </authorList>
    </citation>
    <scope>NUCLEOTIDE SEQUENCE</scope>
    <source>
        <strain evidence="1">20211129_DDA</strain>
        <tissue evidence="1">Liver</tissue>
    </source>
</reference>
<dbReference type="EMBL" id="JANPWB010000010">
    <property type="protein sequence ID" value="KAJ1145759.1"/>
    <property type="molecule type" value="Genomic_DNA"/>
</dbReference>
<keyword evidence="2" id="KW-1185">Reference proteome</keyword>
<name>A0AAV7R3I1_PLEWA</name>
<accession>A0AAV7R3I1</accession>
<dbReference type="Proteomes" id="UP001066276">
    <property type="component" value="Chromosome 6"/>
</dbReference>
<sequence>MQKRLVSLCRDLAGMQEMLATLGLDLAGILEERLVSWCGRCGDGAEPCVTGSVSLKGAGGEAAILSRTQNAGEVGAGGEIVPLCPDLSEIQEERLVPCCLNVPAMQRERLVARCLN</sequence>
<comment type="caution">
    <text evidence="1">The sequence shown here is derived from an EMBL/GenBank/DDBJ whole genome shotgun (WGS) entry which is preliminary data.</text>
</comment>
<evidence type="ECO:0000313" key="2">
    <source>
        <dbReference type="Proteomes" id="UP001066276"/>
    </source>
</evidence>
<evidence type="ECO:0000313" key="1">
    <source>
        <dbReference type="EMBL" id="KAJ1145759.1"/>
    </source>
</evidence>
<dbReference type="AlphaFoldDB" id="A0AAV7R3I1"/>